<evidence type="ECO:0000313" key="2">
    <source>
        <dbReference type="Proteomes" id="UP000222366"/>
    </source>
</evidence>
<name>A0A2D0KM34_9GAMM</name>
<dbReference type="RefSeq" id="WP_099125517.1">
    <property type="nucleotide sequence ID" value="NZ_CAWNRH010000103.1"/>
</dbReference>
<keyword evidence="2" id="KW-1185">Reference proteome</keyword>
<organism evidence="1 2">
    <name type="scientific">Xenorhabdus stockiae</name>
    <dbReference type="NCBI Taxonomy" id="351614"/>
    <lineage>
        <taxon>Bacteria</taxon>
        <taxon>Pseudomonadati</taxon>
        <taxon>Pseudomonadota</taxon>
        <taxon>Gammaproteobacteria</taxon>
        <taxon>Enterobacterales</taxon>
        <taxon>Morganellaceae</taxon>
        <taxon>Xenorhabdus</taxon>
    </lineage>
</organism>
<reference evidence="1 2" key="1">
    <citation type="journal article" date="2017" name="Nat. Microbiol.">
        <title>Natural product diversity associated with the nematode symbionts Photorhabdus and Xenorhabdus.</title>
        <authorList>
            <person name="Tobias N.J."/>
            <person name="Wolff H."/>
            <person name="Djahanschiri B."/>
            <person name="Grundmann F."/>
            <person name="Kronenwerth M."/>
            <person name="Shi Y.M."/>
            <person name="Simonyi S."/>
            <person name="Grun P."/>
            <person name="Shapiro-Ilan D."/>
            <person name="Pidot S.J."/>
            <person name="Stinear T.P."/>
            <person name="Ebersberger I."/>
            <person name="Bode H.B."/>
        </authorList>
    </citation>
    <scope>NUCLEOTIDE SEQUENCE [LARGE SCALE GENOMIC DNA]</scope>
    <source>
        <strain evidence="1 2">DSM 17904</strain>
    </source>
</reference>
<comment type="caution">
    <text evidence="1">The sequence shown here is derived from an EMBL/GenBank/DDBJ whole genome shotgun (WGS) entry which is preliminary data.</text>
</comment>
<proteinExistence type="predicted"/>
<accession>A0A2D0KM34</accession>
<evidence type="ECO:0000313" key="1">
    <source>
        <dbReference type="EMBL" id="PHM64462.1"/>
    </source>
</evidence>
<sequence length="188" mass="21775">MKQLTALERSKLQLTMMARLHDVFGDIKDEVEVTPEFIQNTLAQFIQVVTDDNEHMTKFDEDSQFNETLLREISLCMEDALHRYAVWERESSKDLIEKISRLIHYAFLEYGKDNGFVIYGLPTLRGMISFGIDWTNDEESLKLWIEKHCLMIKQAFNQLFEGLAKGGNYLTVMPDSNNFSSSNNSSSE</sequence>
<dbReference type="AlphaFoldDB" id="A0A2D0KM34"/>
<protein>
    <submittedName>
        <fullName evidence="1">Uncharacterized protein</fullName>
    </submittedName>
</protein>
<dbReference type="Proteomes" id="UP000222366">
    <property type="component" value="Unassembled WGS sequence"/>
</dbReference>
<dbReference type="EMBL" id="NJAJ01000029">
    <property type="protein sequence ID" value="PHM64462.1"/>
    <property type="molecule type" value="Genomic_DNA"/>
</dbReference>
<gene>
    <name evidence="1" type="ORF">Xsto_02997</name>
</gene>